<dbReference type="PROSITE" id="PS01278">
    <property type="entry name" value="MTTASE_RADICAL"/>
    <property type="match status" value="1"/>
</dbReference>
<name>A0A382V042_9ZZZZ</name>
<dbReference type="GO" id="GO:0046872">
    <property type="term" value="F:metal ion binding"/>
    <property type="evidence" value="ECO:0007669"/>
    <property type="project" value="UniProtKB-KW"/>
</dbReference>
<dbReference type="Gene3D" id="3.40.50.12160">
    <property type="entry name" value="Methylthiotransferase, N-terminal domain"/>
    <property type="match status" value="1"/>
</dbReference>
<keyword evidence="5" id="KW-0479">Metal-binding</keyword>
<keyword evidence="4" id="KW-0949">S-adenosyl-L-methionine</keyword>
<dbReference type="InterPro" id="IPR005839">
    <property type="entry name" value="Methylthiotransferase"/>
</dbReference>
<dbReference type="GO" id="GO:0005829">
    <property type="term" value="C:cytosol"/>
    <property type="evidence" value="ECO:0007669"/>
    <property type="project" value="TreeGrafter"/>
</dbReference>
<dbReference type="InterPro" id="IPR005840">
    <property type="entry name" value="Ribosomal_uS12_MeSTrfase_RimO"/>
</dbReference>
<feature type="domain" description="Radical SAM core" evidence="9">
    <location>
        <begin position="87"/>
        <end position="289"/>
    </location>
</feature>
<evidence type="ECO:0000256" key="2">
    <source>
        <dbReference type="ARBA" id="ARBA00022485"/>
    </source>
</evidence>
<evidence type="ECO:0000256" key="3">
    <source>
        <dbReference type="ARBA" id="ARBA00022490"/>
    </source>
</evidence>
<dbReference type="Pfam" id="PF04055">
    <property type="entry name" value="Radical_SAM"/>
    <property type="match status" value="1"/>
</dbReference>
<dbReference type="SUPFAM" id="SSF102114">
    <property type="entry name" value="Radical SAM enzymes"/>
    <property type="match status" value="1"/>
</dbReference>
<protein>
    <submittedName>
        <fullName evidence="10">Uncharacterized protein</fullName>
    </submittedName>
</protein>
<reference evidence="10" key="1">
    <citation type="submission" date="2018-05" db="EMBL/GenBank/DDBJ databases">
        <authorList>
            <person name="Lanie J.A."/>
            <person name="Ng W.-L."/>
            <person name="Kazmierczak K.M."/>
            <person name="Andrzejewski T.M."/>
            <person name="Davidsen T.M."/>
            <person name="Wayne K.J."/>
            <person name="Tettelin H."/>
            <person name="Glass J.I."/>
            <person name="Rusch D."/>
            <person name="Podicherti R."/>
            <person name="Tsui H.-C.T."/>
            <person name="Winkler M.E."/>
        </authorList>
    </citation>
    <scope>NUCLEOTIDE SEQUENCE</scope>
</reference>
<dbReference type="InterPro" id="IPR007197">
    <property type="entry name" value="rSAM"/>
</dbReference>
<dbReference type="PANTHER" id="PTHR43837">
    <property type="entry name" value="RIBOSOMAL PROTEIN S12 METHYLTHIOTRANSFERASE RIMO"/>
    <property type="match status" value="1"/>
</dbReference>
<accession>A0A382V042</accession>
<dbReference type="PANTHER" id="PTHR43837:SF1">
    <property type="entry name" value="RIBOSOMAL PROTEIN US12 METHYLTHIOTRANSFERASE RIMO"/>
    <property type="match status" value="1"/>
</dbReference>
<evidence type="ECO:0000256" key="4">
    <source>
        <dbReference type="ARBA" id="ARBA00022691"/>
    </source>
</evidence>
<dbReference type="EMBL" id="UINC01147765">
    <property type="protein sequence ID" value="SVD39281.1"/>
    <property type="molecule type" value="Genomic_DNA"/>
</dbReference>
<evidence type="ECO:0000256" key="7">
    <source>
        <dbReference type="ARBA" id="ARBA00023014"/>
    </source>
</evidence>
<dbReference type="CDD" id="cd01335">
    <property type="entry name" value="Radical_SAM"/>
    <property type="match status" value="1"/>
</dbReference>
<evidence type="ECO:0000256" key="5">
    <source>
        <dbReference type="ARBA" id="ARBA00022723"/>
    </source>
</evidence>
<dbReference type="InterPro" id="IPR023404">
    <property type="entry name" value="rSAM_horseshoe"/>
</dbReference>
<keyword evidence="7" id="KW-0411">Iron-sulfur</keyword>
<feature type="domain" description="MTTase N-terminal" evidence="8">
    <location>
        <begin position="1"/>
        <end position="72"/>
    </location>
</feature>
<keyword evidence="3" id="KW-0963">Cytoplasm</keyword>
<sequence>FIEPAKEESIDTIIEASRLKGDGGKCRGVIVTGCLSTRYETELKAELAEEADAVLTLIQEKDIVRHVDQLLGRRRGVYLDGLPRQSSTPRHWAYLRISDGCDHKCAFCAIPAIRGRHVSEPLEDLVAEAQRLSESGVRELVLVSQDSVRYGVDITGRSQLVPLLEQLAAVDGIDWLRLMYTYPAFWTEEMIAFYADHPKMCKYVDMPLQHIADPVLIRMKRATTKAKTLKLLETFRQRIPGLGIRSSFIVGFPGETDAEFEDLLAFVEESRFDNVTCFLYSREEGTSAV</sequence>
<dbReference type="InterPro" id="IPR006638">
    <property type="entry name" value="Elp3/MiaA/NifB-like_rSAM"/>
</dbReference>
<evidence type="ECO:0000259" key="9">
    <source>
        <dbReference type="PROSITE" id="PS51918"/>
    </source>
</evidence>
<dbReference type="GO" id="GO:0006400">
    <property type="term" value="P:tRNA modification"/>
    <property type="evidence" value="ECO:0007669"/>
    <property type="project" value="InterPro"/>
</dbReference>
<dbReference type="InterPro" id="IPR038135">
    <property type="entry name" value="Methylthiotransferase_N_sf"/>
</dbReference>
<evidence type="ECO:0000313" key="10">
    <source>
        <dbReference type="EMBL" id="SVD39281.1"/>
    </source>
</evidence>
<feature type="non-terminal residue" evidence="10">
    <location>
        <position position="1"/>
    </location>
</feature>
<dbReference type="Gene3D" id="3.80.30.20">
    <property type="entry name" value="tm_1862 like domain"/>
    <property type="match status" value="1"/>
</dbReference>
<dbReference type="GO" id="GO:0051539">
    <property type="term" value="F:4 iron, 4 sulfur cluster binding"/>
    <property type="evidence" value="ECO:0007669"/>
    <property type="project" value="UniProtKB-KW"/>
</dbReference>
<dbReference type="GO" id="GO:0035599">
    <property type="term" value="F:aspartic acid methylthiotransferase activity"/>
    <property type="evidence" value="ECO:0007669"/>
    <property type="project" value="TreeGrafter"/>
</dbReference>
<dbReference type="PROSITE" id="PS51918">
    <property type="entry name" value="RADICAL_SAM"/>
    <property type="match status" value="1"/>
</dbReference>
<gene>
    <name evidence="10" type="ORF">METZ01_LOCUS392135</name>
</gene>
<dbReference type="SFLD" id="SFLDS00029">
    <property type="entry name" value="Radical_SAM"/>
    <property type="match status" value="1"/>
</dbReference>
<dbReference type="InterPro" id="IPR020612">
    <property type="entry name" value="Methylthiotransferase_CS"/>
</dbReference>
<dbReference type="FunFam" id="3.80.30.20:FF:000001">
    <property type="entry name" value="tRNA-2-methylthio-N(6)-dimethylallyladenosine synthase 2"/>
    <property type="match status" value="1"/>
</dbReference>
<keyword evidence="6" id="KW-0408">Iron</keyword>
<evidence type="ECO:0000259" key="8">
    <source>
        <dbReference type="PROSITE" id="PS51449"/>
    </source>
</evidence>
<dbReference type="SMART" id="SM00729">
    <property type="entry name" value="Elp3"/>
    <property type="match status" value="1"/>
</dbReference>
<dbReference type="SFLD" id="SFLDG01082">
    <property type="entry name" value="B12-binding_domain_containing"/>
    <property type="match status" value="1"/>
</dbReference>
<evidence type="ECO:0000256" key="1">
    <source>
        <dbReference type="ARBA" id="ARBA00001966"/>
    </source>
</evidence>
<dbReference type="AlphaFoldDB" id="A0A382V042"/>
<comment type="cofactor">
    <cofactor evidence="1">
        <name>[4Fe-4S] cluster</name>
        <dbReference type="ChEBI" id="CHEBI:49883"/>
    </cofactor>
</comment>
<dbReference type="NCBIfam" id="TIGR00089">
    <property type="entry name" value="MiaB/RimO family radical SAM methylthiotransferase"/>
    <property type="match status" value="1"/>
</dbReference>
<evidence type="ECO:0000256" key="6">
    <source>
        <dbReference type="ARBA" id="ARBA00023004"/>
    </source>
</evidence>
<dbReference type="InterPro" id="IPR013848">
    <property type="entry name" value="Methylthiotransferase_N"/>
</dbReference>
<keyword evidence="2" id="KW-0004">4Fe-4S</keyword>
<proteinExistence type="predicted"/>
<dbReference type="PROSITE" id="PS51449">
    <property type="entry name" value="MTTASE_N"/>
    <property type="match status" value="1"/>
</dbReference>
<feature type="non-terminal residue" evidence="10">
    <location>
        <position position="289"/>
    </location>
</feature>
<organism evidence="10">
    <name type="scientific">marine metagenome</name>
    <dbReference type="NCBI Taxonomy" id="408172"/>
    <lineage>
        <taxon>unclassified sequences</taxon>
        <taxon>metagenomes</taxon>
        <taxon>ecological metagenomes</taxon>
    </lineage>
</organism>
<dbReference type="InterPro" id="IPR058240">
    <property type="entry name" value="rSAM_sf"/>
</dbReference>